<protein>
    <submittedName>
        <fullName evidence="1">Uncharacterized protein</fullName>
    </submittedName>
</protein>
<organism evidence="1 2">
    <name type="scientific">Dermacentor silvarum</name>
    <name type="common">Tick</name>
    <dbReference type="NCBI Taxonomy" id="543639"/>
    <lineage>
        <taxon>Eukaryota</taxon>
        <taxon>Metazoa</taxon>
        <taxon>Ecdysozoa</taxon>
        <taxon>Arthropoda</taxon>
        <taxon>Chelicerata</taxon>
        <taxon>Arachnida</taxon>
        <taxon>Acari</taxon>
        <taxon>Parasitiformes</taxon>
        <taxon>Ixodida</taxon>
        <taxon>Ixodoidea</taxon>
        <taxon>Ixodidae</taxon>
        <taxon>Rhipicephalinae</taxon>
        <taxon>Dermacentor</taxon>
    </lineage>
</organism>
<evidence type="ECO:0000313" key="2">
    <source>
        <dbReference type="Proteomes" id="UP000821865"/>
    </source>
</evidence>
<accession>A0ACB8CW32</accession>
<keyword evidence="2" id="KW-1185">Reference proteome</keyword>
<reference evidence="1" key="1">
    <citation type="submission" date="2020-05" db="EMBL/GenBank/DDBJ databases">
        <title>Large-scale comparative analyses of tick genomes elucidate their genetic diversity and vector capacities.</title>
        <authorList>
            <person name="Jia N."/>
            <person name="Wang J."/>
            <person name="Shi W."/>
            <person name="Du L."/>
            <person name="Sun Y."/>
            <person name="Zhan W."/>
            <person name="Jiang J."/>
            <person name="Wang Q."/>
            <person name="Zhang B."/>
            <person name="Ji P."/>
            <person name="Sakyi L.B."/>
            <person name="Cui X."/>
            <person name="Yuan T."/>
            <person name="Jiang B."/>
            <person name="Yang W."/>
            <person name="Lam T.T.-Y."/>
            <person name="Chang Q."/>
            <person name="Ding S."/>
            <person name="Wang X."/>
            <person name="Zhu J."/>
            <person name="Ruan X."/>
            <person name="Zhao L."/>
            <person name="Wei J."/>
            <person name="Que T."/>
            <person name="Du C."/>
            <person name="Cheng J."/>
            <person name="Dai P."/>
            <person name="Han X."/>
            <person name="Huang E."/>
            <person name="Gao Y."/>
            <person name="Liu J."/>
            <person name="Shao H."/>
            <person name="Ye R."/>
            <person name="Li L."/>
            <person name="Wei W."/>
            <person name="Wang X."/>
            <person name="Wang C."/>
            <person name="Yang T."/>
            <person name="Huo Q."/>
            <person name="Li W."/>
            <person name="Guo W."/>
            <person name="Chen H."/>
            <person name="Zhou L."/>
            <person name="Ni X."/>
            <person name="Tian J."/>
            <person name="Zhou Y."/>
            <person name="Sheng Y."/>
            <person name="Liu T."/>
            <person name="Pan Y."/>
            <person name="Xia L."/>
            <person name="Li J."/>
            <person name="Zhao F."/>
            <person name="Cao W."/>
        </authorList>
    </citation>
    <scope>NUCLEOTIDE SEQUENCE</scope>
    <source>
        <strain evidence="1">Dsil-2018</strain>
    </source>
</reference>
<comment type="caution">
    <text evidence="1">The sequence shown here is derived from an EMBL/GenBank/DDBJ whole genome shotgun (WGS) entry which is preliminary data.</text>
</comment>
<dbReference type="EMBL" id="CM023473">
    <property type="protein sequence ID" value="KAH7953331.1"/>
    <property type="molecule type" value="Genomic_DNA"/>
</dbReference>
<dbReference type="Proteomes" id="UP000821865">
    <property type="component" value="Chromosome 4"/>
</dbReference>
<name>A0ACB8CW32_DERSI</name>
<evidence type="ECO:0000313" key="1">
    <source>
        <dbReference type="EMBL" id="KAH7953331.1"/>
    </source>
</evidence>
<proteinExistence type="predicted"/>
<gene>
    <name evidence="1" type="ORF">HPB49_007196</name>
</gene>
<sequence>MAPDNTSKGVIRGIPDYHAPEDIDIRLINRRNPTILHARRQGRADSVVTVFEGTYVPHYV</sequence>